<evidence type="ECO:0000256" key="8">
    <source>
        <dbReference type="ARBA" id="ARBA00023136"/>
    </source>
</evidence>
<evidence type="ECO:0000256" key="5">
    <source>
        <dbReference type="ARBA" id="ARBA00022729"/>
    </source>
</evidence>
<evidence type="ECO:0000313" key="13">
    <source>
        <dbReference type="Proteomes" id="UP000253551"/>
    </source>
</evidence>
<dbReference type="GO" id="GO:0034975">
    <property type="term" value="P:protein folding in endoplasmic reticulum"/>
    <property type="evidence" value="ECO:0007669"/>
    <property type="project" value="TreeGrafter"/>
</dbReference>
<comment type="similarity">
    <text evidence="2">Belongs to the EMC1 family.</text>
</comment>
<name>A0A367J073_RHIST</name>
<evidence type="ECO:0000256" key="10">
    <source>
        <dbReference type="SAM" id="Phobius"/>
    </source>
</evidence>
<keyword evidence="9" id="KW-0325">Glycoprotein</keyword>
<comment type="subcellular location">
    <subcellularLocation>
        <location evidence="1">Endoplasmic reticulum membrane</location>
        <topology evidence="1">Single-pass type I membrane protein</topology>
    </subcellularLocation>
</comment>
<gene>
    <name evidence="12" type="ORF">CU098_006262</name>
</gene>
<reference evidence="12 13" key="1">
    <citation type="journal article" date="2018" name="G3 (Bethesda)">
        <title>Phylogenetic and Phylogenomic Definition of Rhizopus Species.</title>
        <authorList>
            <person name="Gryganskyi A.P."/>
            <person name="Golan J."/>
            <person name="Dolatabadi S."/>
            <person name="Mondo S."/>
            <person name="Robb S."/>
            <person name="Idnurm A."/>
            <person name="Muszewska A."/>
            <person name="Steczkiewicz K."/>
            <person name="Masonjones S."/>
            <person name="Liao H.L."/>
            <person name="Gajdeczka M.T."/>
            <person name="Anike F."/>
            <person name="Vuek A."/>
            <person name="Anishchenko I.M."/>
            <person name="Voigt K."/>
            <person name="de Hoog G.S."/>
            <person name="Smith M.E."/>
            <person name="Heitman J."/>
            <person name="Vilgalys R."/>
            <person name="Stajich J.E."/>
        </authorList>
    </citation>
    <scope>NUCLEOTIDE SEQUENCE [LARGE SCALE GENOMIC DNA]</scope>
    <source>
        <strain evidence="12 13">LSU 92-RS-03</strain>
    </source>
</reference>
<protein>
    <recommendedName>
        <fullName evidence="3">ER membrane protein complex subunit 1</fullName>
    </recommendedName>
</protein>
<keyword evidence="8 10" id="KW-0472">Membrane</keyword>
<dbReference type="STRING" id="4846.A0A367J073"/>
<keyword evidence="6" id="KW-0256">Endoplasmic reticulum</keyword>
<evidence type="ECO:0000256" key="1">
    <source>
        <dbReference type="ARBA" id="ARBA00004115"/>
    </source>
</evidence>
<dbReference type="InterPro" id="IPR026895">
    <property type="entry name" value="EMC1"/>
</dbReference>
<organism evidence="12 13">
    <name type="scientific">Rhizopus stolonifer</name>
    <name type="common">Rhizopus nigricans</name>
    <dbReference type="NCBI Taxonomy" id="4846"/>
    <lineage>
        <taxon>Eukaryota</taxon>
        <taxon>Fungi</taxon>
        <taxon>Fungi incertae sedis</taxon>
        <taxon>Mucoromycota</taxon>
        <taxon>Mucoromycotina</taxon>
        <taxon>Mucoromycetes</taxon>
        <taxon>Mucorales</taxon>
        <taxon>Mucorineae</taxon>
        <taxon>Rhizopodaceae</taxon>
        <taxon>Rhizopus</taxon>
    </lineage>
</organism>
<evidence type="ECO:0000313" key="12">
    <source>
        <dbReference type="EMBL" id="RCH83336.1"/>
    </source>
</evidence>
<evidence type="ECO:0000256" key="7">
    <source>
        <dbReference type="ARBA" id="ARBA00022989"/>
    </source>
</evidence>
<dbReference type="GO" id="GO:0072546">
    <property type="term" value="C:EMC complex"/>
    <property type="evidence" value="ECO:0007669"/>
    <property type="project" value="InterPro"/>
</dbReference>
<keyword evidence="4 10" id="KW-0812">Transmembrane</keyword>
<evidence type="ECO:0000256" key="9">
    <source>
        <dbReference type="ARBA" id="ARBA00023180"/>
    </source>
</evidence>
<dbReference type="Proteomes" id="UP000253551">
    <property type="component" value="Unassembled WGS sequence"/>
</dbReference>
<dbReference type="OrthoDB" id="28092at2759"/>
<keyword evidence="5" id="KW-0732">Signal</keyword>
<evidence type="ECO:0000256" key="3">
    <source>
        <dbReference type="ARBA" id="ARBA00020824"/>
    </source>
</evidence>
<keyword evidence="13" id="KW-1185">Reference proteome</keyword>
<keyword evidence="7 10" id="KW-1133">Transmembrane helix</keyword>
<dbReference type="EMBL" id="PJQM01004780">
    <property type="protein sequence ID" value="RCH83336.1"/>
    <property type="molecule type" value="Genomic_DNA"/>
</dbReference>
<proteinExistence type="inferred from homology"/>
<accession>A0A367J073</accession>
<feature type="domain" description="ER membrane protein complex subunit 1 C-terminal" evidence="11">
    <location>
        <begin position="312"/>
        <end position="521"/>
    </location>
</feature>
<sequence length="522" mass="59151">WLVSYFAGMYDPAFKTENDSISSQEAQSCWINSTHHEPLYRDKFGLRKLLISVTKSGKIIAQDTSRKGNIVWSRYFPTYSFTNIYVVRAATVNLPPVIVAIGSAYDPVEGEITGFIRLNGLTGEDYISSIPESANYFEPIVTTSISVDKVVRLPVEDPEEKTQFLAIYEARSGRVYIYPDTTAAREKFADEFLSKFYLFTMNDQSLQGFKVIEGYRGSLKVMPVWEFGLPEGEEVIASSKPQSYEKVALLGRSLGNRNVLYKYLNPHMFALVTKKGSILKVRIIDSVKGSILYETIHENVDVNTNKVHIIQSENWFVYHFWSNDTRAKGYQAAVLELFEGKQENERVESTNFSSYDNIRPHVQSAVFTFPYPVNTIGLSTTKNGISTKAILFGLPSNQIVSISKRLFDPRRPKDKPTKEEMEEMLIPYAPIPDERRLFSTYSLEVIGVKSIITSPSLLESTSIVFAYGLDTFFTKSSPSRQFDVLSEEFSKIQLLLTMVGLSTAIIVLGPIVRRKRINALWK</sequence>
<dbReference type="PANTHER" id="PTHR21573">
    <property type="entry name" value="ER MEMBRANE PROTEIN COMPLEX SUBUNIT 1"/>
    <property type="match status" value="1"/>
</dbReference>
<dbReference type="PANTHER" id="PTHR21573:SF0">
    <property type="entry name" value="ER MEMBRANE PROTEIN COMPLEX SUBUNIT 1"/>
    <property type="match status" value="1"/>
</dbReference>
<comment type="caution">
    <text evidence="12">The sequence shown here is derived from an EMBL/GenBank/DDBJ whole genome shotgun (WGS) entry which is preliminary data.</text>
</comment>
<dbReference type="InterPro" id="IPR011678">
    <property type="entry name" value="EMC1_C"/>
</dbReference>
<feature type="transmembrane region" description="Helical" evidence="10">
    <location>
        <begin position="492"/>
        <end position="512"/>
    </location>
</feature>
<evidence type="ECO:0000259" key="11">
    <source>
        <dbReference type="Pfam" id="PF07774"/>
    </source>
</evidence>
<feature type="non-terminal residue" evidence="12">
    <location>
        <position position="1"/>
    </location>
</feature>
<dbReference type="Pfam" id="PF07774">
    <property type="entry name" value="EMC1_C"/>
    <property type="match status" value="1"/>
</dbReference>
<evidence type="ECO:0000256" key="6">
    <source>
        <dbReference type="ARBA" id="ARBA00022824"/>
    </source>
</evidence>
<dbReference type="AlphaFoldDB" id="A0A367J073"/>
<evidence type="ECO:0000256" key="4">
    <source>
        <dbReference type="ARBA" id="ARBA00022692"/>
    </source>
</evidence>
<evidence type="ECO:0000256" key="2">
    <source>
        <dbReference type="ARBA" id="ARBA00007904"/>
    </source>
</evidence>